<evidence type="ECO:0000259" key="6">
    <source>
        <dbReference type="PROSITE" id="PS51783"/>
    </source>
</evidence>
<dbReference type="Gene3D" id="2.30.29.30">
    <property type="entry name" value="Pleckstrin-homology domain (PH domain)/Phosphotyrosine-binding domain (PTB)"/>
    <property type="match status" value="1"/>
</dbReference>
<name>A0AAD7I5Q6_9AGAR</name>
<evidence type="ECO:0000313" key="8">
    <source>
        <dbReference type="Proteomes" id="UP001215280"/>
    </source>
</evidence>
<dbReference type="InterPro" id="IPR056252">
    <property type="entry name" value="Alfy-like_Arm-like"/>
</dbReference>
<dbReference type="SMART" id="SM01026">
    <property type="entry name" value="Beach"/>
    <property type="match status" value="1"/>
</dbReference>
<dbReference type="InterPro" id="IPR019775">
    <property type="entry name" value="WD40_repeat_CS"/>
</dbReference>
<dbReference type="PANTHER" id="PTHR46108:SF4">
    <property type="entry name" value="BLUE CHEESE"/>
    <property type="match status" value="1"/>
</dbReference>
<dbReference type="Pfam" id="PF23295">
    <property type="entry name" value="Arm_4"/>
    <property type="match status" value="1"/>
</dbReference>
<reference evidence="7" key="1">
    <citation type="submission" date="2023-03" db="EMBL/GenBank/DDBJ databases">
        <title>Massive genome expansion in bonnet fungi (Mycena s.s.) driven by repeated elements and novel gene families across ecological guilds.</title>
        <authorList>
            <consortium name="Lawrence Berkeley National Laboratory"/>
            <person name="Harder C.B."/>
            <person name="Miyauchi S."/>
            <person name="Viragh M."/>
            <person name="Kuo A."/>
            <person name="Thoen E."/>
            <person name="Andreopoulos B."/>
            <person name="Lu D."/>
            <person name="Skrede I."/>
            <person name="Drula E."/>
            <person name="Henrissat B."/>
            <person name="Morin E."/>
            <person name="Kohler A."/>
            <person name="Barry K."/>
            <person name="LaButti K."/>
            <person name="Morin E."/>
            <person name="Salamov A."/>
            <person name="Lipzen A."/>
            <person name="Mereny Z."/>
            <person name="Hegedus B."/>
            <person name="Baldrian P."/>
            <person name="Stursova M."/>
            <person name="Weitz H."/>
            <person name="Taylor A."/>
            <person name="Grigoriev I.V."/>
            <person name="Nagy L.G."/>
            <person name="Martin F."/>
            <person name="Kauserud H."/>
        </authorList>
    </citation>
    <scope>NUCLEOTIDE SEQUENCE</scope>
    <source>
        <strain evidence="7">CBHHK188m</strain>
    </source>
</reference>
<dbReference type="InterPro" id="IPR023362">
    <property type="entry name" value="PH-BEACH_dom"/>
</dbReference>
<dbReference type="InterPro" id="IPR000409">
    <property type="entry name" value="BEACH_dom"/>
</dbReference>
<feature type="repeat" description="WD" evidence="3">
    <location>
        <begin position="1839"/>
        <end position="1880"/>
    </location>
</feature>
<dbReference type="PROSITE" id="PS51783">
    <property type="entry name" value="PH_BEACH"/>
    <property type="match status" value="1"/>
</dbReference>
<dbReference type="Gene3D" id="2.130.10.10">
    <property type="entry name" value="YVTN repeat-like/Quinoprotein amine dehydrogenase"/>
    <property type="match status" value="1"/>
</dbReference>
<dbReference type="Gene3D" id="1.10.1540.10">
    <property type="entry name" value="BEACH domain"/>
    <property type="match status" value="1"/>
</dbReference>
<keyword evidence="2" id="KW-0677">Repeat</keyword>
<dbReference type="SUPFAM" id="SSF50729">
    <property type="entry name" value="PH domain-like"/>
    <property type="match status" value="1"/>
</dbReference>
<dbReference type="InterPro" id="IPR051944">
    <property type="entry name" value="BEACH_domain_protein"/>
</dbReference>
<keyword evidence="4" id="KW-0175">Coiled coil</keyword>
<dbReference type="SUPFAM" id="SSF81837">
    <property type="entry name" value="BEACH domain"/>
    <property type="match status" value="1"/>
</dbReference>
<proteinExistence type="predicted"/>
<comment type="caution">
    <text evidence="7">The sequence shown here is derived from an EMBL/GenBank/DDBJ whole genome shotgun (WGS) entry which is preliminary data.</text>
</comment>
<keyword evidence="8" id="KW-1185">Reference proteome</keyword>
<dbReference type="InterPro" id="IPR013320">
    <property type="entry name" value="ConA-like_dom_sf"/>
</dbReference>
<dbReference type="InterPro" id="IPR036322">
    <property type="entry name" value="WD40_repeat_dom_sf"/>
</dbReference>
<dbReference type="PROSITE" id="PS50082">
    <property type="entry name" value="WD_REPEATS_2"/>
    <property type="match status" value="1"/>
</dbReference>
<dbReference type="Proteomes" id="UP001215280">
    <property type="component" value="Unassembled WGS sequence"/>
</dbReference>
<dbReference type="InterPro" id="IPR001680">
    <property type="entry name" value="WD40_rpt"/>
</dbReference>
<dbReference type="Pfam" id="PF02138">
    <property type="entry name" value="Beach"/>
    <property type="match status" value="1"/>
</dbReference>
<dbReference type="Pfam" id="PF14844">
    <property type="entry name" value="PH_BEACH"/>
    <property type="match status" value="1"/>
</dbReference>
<dbReference type="InterPro" id="IPR036372">
    <property type="entry name" value="BEACH_dom_sf"/>
</dbReference>
<feature type="coiled-coil region" evidence="4">
    <location>
        <begin position="1122"/>
        <end position="1149"/>
    </location>
</feature>
<evidence type="ECO:0000256" key="4">
    <source>
        <dbReference type="SAM" id="Coils"/>
    </source>
</evidence>
<dbReference type="CDD" id="cd06071">
    <property type="entry name" value="Beach"/>
    <property type="match status" value="1"/>
</dbReference>
<keyword evidence="1 3" id="KW-0853">WD repeat</keyword>
<dbReference type="InterPro" id="IPR011993">
    <property type="entry name" value="PH-like_dom_sf"/>
</dbReference>
<organism evidence="7 8">
    <name type="scientific">Mycena maculata</name>
    <dbReference type="NCBI Taxonomy" id="230809"/>
    <lineage>
        <taxon>Eukaryota</taxon>
        <taxon>Fungi</taxon>
        <taxon>Dikarya</taxon>
        <taxon>Basidiomycota</taxon>
        <taxon>Agaricomycotina</taxon>
        <taxon>Agaricomycetes</taxon>
        <taxon>Agaricomycetidae</taxon>
        <taxon>Agaricales</taxon>
        <taxon>Marasmiineae</taxon>
        <taxon>Mycenaceae</taxon>
        <taxon>Mycena</taxon>
    </lineage>
</organism>
<evidence type="ECO:0000259" key="5">
    <source>
        <dbReference type="PROSITE" id="PS50197"/>
    </source>
</evidence>
<dbReference type="Gene3D" id="2.60.120.200">
    <property type="match status" value="1"/>
</dbReference>
<sequence length="2029" mass="226387">MLRTLLTPLRLRFDSSPRSAVTNNVSTPSIPDEEELDPEDFARDVLIELMRISVEKLKQAESTHERMEVLVEIQRIMLQDAPGATKDVFREMDGFVGLMSALSRAHKEGAEEAQASEAIECSRLAFMITSEATTEHAENAEYFKKRVGYPALATAIQALVADPNTVDYTMGLLLSFSFRNFALAGAFKSIRNKQVAEVDATLREVVSRLGGIKRPGAMALLYRLTPHLVREDPTMRYGVLRLFELLANTTHRNHVVLSSLDLALPALARFAAPGTPDHERSVLQKLLRRLLDMGATPPVARMLFQAVVKPDDTLDAELLEVIRYGMKSRWLEHFSMESPASLTFTEEGVKGLPVLGFTFMIWLWIKELPTTTHPIFTARINSRTMVSLSLRGDGKLELSTSSTRDVGVFRKGTVHKMRWTHIALVHYPHRASNPTVRLYIDGVLNDGLNWSYPKSEAQPHAVKYVLGDDLQKTRMSWCIASAHLMGFPFGDDLPRFIHHLGPRYSGTFQDPVLVKFLTYEASTSLNMYLSTVAAKSPLPAAQTPLMKIVRDGLGIAEAAIVFSVSPLNCPAGDAEAALVPANGSKREFVVGGDVFVVKAACLDTSLWKIGGAAVPLRLLQLANTPHEVSRALGVLMDGLRNSWQNSEDMERLRGYEILASVLRPKAQMVNMTGFETIFEFLGFNFRSPEHSTVVNAVAYRAIALDFELWSRTRQEVQRVHLEHFTTLLIASRYKKFNVKQRFAKLGLVRKLLFALQTNWYQPEVVPYVVEALKSAALAHFSKEEAIKPIVSYLAANLHGGLLEAPEDAGAASPQSVLSRIDYKDPRDKAEQVLEALISLLALPALHTPFTAVLPLTRICILLLGDRPSPVVAAQILTLIALSIGVAPAFARKFELISGWSVLKTVLPGCWDPSVNEAALDILLGRRGDSRAPDGASGNVTIACPYIVPTIFCALQAGLGAIARNCDVLEDSTNASWAVESTMEVLIEELIDLHASSSGFREVFKSQQTTQLFVNSYKTFVLRVTGAEQVNQRTIRILEKLTHFGLGLALDNAVAGAQKREILDILQEAESVLSPSAEKTEIDPQLVADSRTVRQRIASARFSIQVGERTVVKTMTRMNEWRLTIQSSERKRLRKNILDLRENRRQVSRLTEWSNLLTSERGLWPNPEIRTWRLDETEGPYRVRKKLEPMNDKSLAIRVDTGDQNIRNVEAPEADSQSIVQVEVPPWAESYEISATDMDDRQLAEEITDDKHRRVRHELEPGDVIDAVTTVARIAGVDSSPGLLIIGRTHLYMLDGLVENDDGEIIDAHEAPKRLFFVPGSIVELDGPQKAQRWSHDQIATFSDKTFLFRDVALEIYFKDSRSLLLVFLDKQRRRDIDQRLINLVNRFSPPDSIPSATPGRMRTPRFGKVFSQKSDELSGAQRRWQAREISNFTYISILNQISGRTPSDATQYPIFPWVLKDYTSSTLDLNNPDSYRDLTKPMGALTEARREAAEMRYTNLESVGENPFHYGTHFSSSMIVCHFLIRMAPFTNMFKTLQGGDWDLPDRLFSDIPRAYESAASDVRGDVRELIPEFFTCPEFLENSSNLDFGVQQNSGERIHHVKLPPWAKKDPLLFIVMNRRALESAYVSENLPAWIDLIWGCKQRDPESLNAFHPLSYEGSIDLDTITDELEREATVGIIHNFGQTPRKLFTAPHPEQYNHGIRTLPIGTVNGIEEDPHLLVQGGRCFNDLGPTVPVRELVVDMIGEKMIPCPEGVLCVPWRPHERLEWGTTRAAAGQLRYIIDQKVVQVIEEAFCVCAAFADSGNLVTGCSDYTVRLWRITRGSSGSNAVRLSLSHIMRIHTDDVVSVTASRAWSVVLSGSKDGSAALWDLNRGIYIRSIWHGDGGEESAVRLVAVNESTGYIATCSRAKLCLHTINGRAMAVLDLSGPDSIPPLITSLAFHEREYSHLGVIATGGSDGTITLRTWTTDGSPEGETAVWEFLTMRTMKVRALVQGVERPPAVTALKFFGEDLYHGEETGKSFLWTLPD</sequence>
<dbReference type="EMBL" id="JARJLG010000159">
    <property type="protein sequence ID" value="KAJ7734750.1"/>
    <property type="molecule type" value="Genomic_DNA"/>
</dbReference>
<dbReference type="SMART" id="SM00320">
    <property type="entry name" value="WD40"/>
    <property type="match status" value="4"/>
</dbReference>
<accession>A0AAD7I5Q6</accession>
<evidence type="ECO:0000313" key="7">
    <source>
        <dbReference type="EMBL" id="KAJ7734750.1"/>
    </source>
</evidence>
<protein>
    <submittedName>
        <fullName evidence="7">Beach-domain-containing protein</fullName>
    </submittedName>
</protein>
<dbReference type="SUPFAM" id="SSF50978">
    <property type="entry name" value="WD40 repeat-like"/>
    <property type="match status" value="1"/>
</dbReference>
<feature type="domain" description="BEACH" evidence="5">
    <location>
        <begin position="1409"/>
        <end position="1698"/>
    </location>
</feature>
<dbReference type="Pfam" id="PF13385">
    <property type="entry name" value="Laminin_G_3"/>
    <property type="match status" value="1"/>
</dbReference>
<dbReference type="InterPro" id="IPR015943">
    <property type="entry name" value="WD40/YVTN_repeat-like_dom_sf"/>
</dbReference>
<evidence type="ECO:0000256" key="3">
    <source>
        <dbReference type="PROSITE-ProRule" id="PRU00221"/>
    </source>
</evidence>
<evidence type="ECO:0000256" key="1">
    <source>
        <dbReference type="ARBA" id="ARBA00022574"/>
    </source>
</evidence>
<dbReference type="PROSITE" id="PS00678">
    <property type="entry name" value="WD_REPEATS_1"/>
    <property type="match status" value="1"/>
</dbReference>
<dbReference type="PROSITE" id="PS50294">
    <property type="entry name" value="WD_REPEATS_REGION"/>
    <property type="match status" value="1"/>
</dbReference>
<dbReference type="SUPFAM" id="SSF49899">
    <property type="entry name" value="Concanavalin A-like lectins/glucanases"/>
    <property type="match status" value="1"/>
</dbReference>
<dbReference type="PROSITE" id="PS50197">
    <property type="entry name" value="BEACH"/>
    <property type="match status" value="1"/>
</dbReference>
<dbReference type="Pfam" id="PF00400">
    <property type="entry name" value="WD40"/>
    <property type="match status" value="1"/>
</dbReference>
<gene>
    <name evidence="7" type="ORF">DFH07DRAFT_893796</name>
</gene>
<feature type="domain" description="BEACH-type PH" evidence="6">
    <location>
        <begin position="1259"/>
        <end position="1381"/>
    </location>
</feature>
<evidence type="ECO:0000256" key="2">
    <source>
        <dbReference type="ARBA" id="ARBA00022737"/>
    </source>
</evidence>
<dbReference type="PANTHER" id="PTHR46108">
    <property type="entry name" value="BLUE CHEESE"/>
    <property type="match status" value="1"/>
</dbReference>